<keyword evidence="3" id="KW-1185">Reference proteome</keyword>
<evidence type="ECO:0000313" key="3">
    <source>
        <dbReference type="Proteomes" id="UP001629113"/>
    </source>
</evidence>
<dbReference type="InterPro" id="IPR045518">
    <property type="entry name" value="2EXR"/>
</dbReference>
<evidence type="ECO:0000313" key="2">
    <source>
        <dbReference type="EMBL" id="KAL3420274.1"/>
    </source>
</evidence>
<gene>
    <name evidence="2" type="ORF">PVAG01_08773</name>
</gene>
<evidence type="ECO:0000259" key="1">
    <source>
        <dbReference type="Pfam" id="PF20150"/>
    </source>
</evidence>
<dbReference type="EMBL" id="JBFCZG010000007">
    <property type="protein sequence ID" value="KAL3420274.1"/>
    <property type="molecule type" value="Genomic_DNA"/>
</dbReference>
<accession>A0ABR4PAC8</accession>
<organism evidence="2 3">
    <name type="scientific">Phlyctema vagabunda</name>
    <dbReference type="NCBI Taxonomy" id="108571"/>
    <lineage>
        <taxon>Eukaryota</taxon>
        <taxon>Fungi</taxon>
        <taxon>Dikarya</taxon>
        <taxon>Ascomycota</taxon>
        <taxon>Pezizomycotina</taxon>
        <taxon>Leotiomycetes</taxon>
        <taxon>Helotiales</taxon>
        <taxon>Dermateaceae</taxon>
        <taxon>Phlyctema</taxon>
    </lineage>
</organism>
<comment type="caution">
    <text evidence="2">The sequence shown here is derived from an EMBL/GenBank/DDBJ whole genome shotgun (WGS) entry which is preliminary data.</text>
</comment>
<reference evidence="2 3" key="1">
    <citation type="submission" date="2024-06" db="EMBL/GenBank/DDBJ databases">
        <title>Complete genome of Phlyctema vagabunda strain 19-DSS-EL-015.</title>
        <authorList>
            <person name="Fiorenzani C."/>
        </authorList>
    </citation>
    <scope>NUCLEOTIDE SEQUENCE [LARGE SCALE GENOMIC DNA]</scope>
    <source>
        <strain evidence="2 3">19-DSS-EL-015</strain>
    </source>
</reference>
<sequence>MSPSIPVVSLGGGNSFTFFTHLPVEIRFFIWRLSLVPRIVEIIASNDCSVGFYSQATLPATLQACRESRKAVEFLYPRCFGSFLQPERIRFNFQIDILYVDVSQEEEGLYRLFAMFKEAELRSLEHFALDEGFLLDELTNFQSKVAVLKTALKAMTNLKNLVIVSDVSSEDQDDMQMKFYPDSKTGEAEEGWPDDVVSLDDVQEKYASWNAVSGVKMTAVYGWRTPRL</sequence>
<dbReference type="Pfam" id="PF20150">
    <property type="entry name" value="2EXR"/>
    <property type="match status" value="1"/>
</dbReference>
<proteinExistence type="predicted"/>
<dbReference type="Proteomes" id="UP001629113">
    <property type="component" value="Unassembled WGS sequence"/>
</dbReference>
<feature type="domain" description="2EXR" evidence="1">
    <location>
        <begin position="16"/>
        <end position="98"/>
    </location>
</feature>
<dbReference type="PANTHER" id="PTHR35910:SF6">
    <property type="entry name" value="2EXR DOMAIN-CONTAINING PROTEIN"/>
    <property type="match status" value="1"/>
</dbReference>
<protein>
    <recommendedName>
        <fullName evidence="1">2EXR domain-containing protein</fullName>
    </recommendedName>
</protein>
<name>A0ABR4PAC8_9HELO</name>
<dbReference type="PANTHER" id="PTHR35910">
    <property type="entry name" value="2EXR DOMAIN-CONTAINING PROTEIN"/>
    <property type="match status" value="1"/>
</dbReference>